<reference evidence="8" key="1">
    <citation type="journal article" date="2019" name="Int. J. Syst. Evol. Microbiol.">
        <title>The Global Catalogue of Microorganisms (GCM) 10K type strain sequencing project: providing services to taxonomists for standard genome sequencing and annotation.</title>
        <authorList>
            <consortium name="The Broad Institute Genomics Platform"/>
            <consortium name="The Broad Institute Genome Sequencing Center for Infectious Disease"/>
            <person name="Wu L."/>
            <person name="Ma J."/>
        </authorList>
    </citation>
    <scope>NUCLEOTIDE SEQUENCE [LARGE SCALE GENOMIC DNA]</scope>
    <source>
        <strain evidence="8">CGMCC 1.16305</strain>
    </source>
</reference>
<accession>A0ABW2Q004</accession>
<comment type="similarity">
    <text evidence="1 3">Belongs to the TPP enzyme family.</text>
</comment>
<feature type="domain" description="Thiamine pyrophosphate enzyme TPP-binding" evidence="5">
    <location>
        <begin position="383"/>
        <end position="528"/>
    </location>
</feature>
<proteinExistence type="inferred from homology"/>
<comment type="caution">
    <text evidence="7">The sequence shown here is derived from an EMBL/GenBank/DDBJ whole genome shotgun (WGS) entry which is preliminary data.</text>
</comment>
<dbReference type="PANTHER" id="PTHR42981:SF2">
    <property type="entry name" value="PYRUVATE DEHYDROGENASE [UBIQUINONE]"/>
    <property type="match status" value="1"/>
</dbReference>
<evidence type="ECO:0000256" key="3">
    <source>
        <dbReference type="RuleBase" id="RU362132"/>
    </source>
</evidence>
<dbReference type="SUPFAM" id="SSF52467">
    <property type="entry name" value="DHS-like NAD/FAD-binding domain"/>
    <property type="match status" value="1"/>
</dbReference>
<sequence length="549" mass="59065">MNNAVNSERNVARYLVQQLTLWGCKRIYGVIGDANLFFLDELGKQNQIQYIPCRNEMNAALMASAEAKLTGQLAVCTATCGPGITLLLNGLADAWQDKAPVLAITGQVQRTQIGTGDVQDINQQALIHPLALYSALVSDSHAFPELLNIAMKTALGKGGVAHLSVPKDVWQLPVNGGFFPLPPSKPIPAPPANDYQKVMAEINKAKRPIILAGRGIKQAKTEVIQFAEKIQAPIMATMPAKCCIPNDHPLFIGGLGQGGTDISRELLNQADLCIILGASWWPKDYVPSGIPIVQVDAIAENIGHSHPTAGALVGDMAGILPSLIAQAQVKQNQTYLNEIEQKKAAWNKKIESETGEKTDVPTPAHIIAELNKYIDANAVMTVDTGDHTLWLERIFQYQNQELLLSGTWRTLGFGLPAGIAAQLAHPEKQVVCIAGDGGVAHSIIDLITAVTYQLPLTLIIINNGAYFMETSKMITESLNTLGSQIPNPDYAAMAQSCGAEGYRVDKLAELEPAITQALASKQTSVIDIHCTAPILPHAKILKGSNDINR</sequence>
<feature type="domain" description="Thiamine pyrophosphate enzyme central" evidence="4">
    <location>
        <begin position="196"/>
        <end position="322"/>
    </location>
</feature>
<dbReference type="InterPro" id="IPR029035">
    <property type="entry name" value="DHS-like_NAD/FAD-binding_dom"/>
</dbReference>
<evidence type="ECO:0000259" key="4">
    <source>
        <dbReference type="Pfam" id="PF00205"/>
    </source>
</evidence>
<name>A0ABW2Q004_9BACL</name>
<evidence type="ECO:0000259" key="5">
    <source>
        <dbReference type="Pfam" id="PF02775"/>
    </source>
</evidence>
<dbReference type="Pfam" id="PF02775">
    <property type="entry name" value="TPP_enzyme_C"/>
    <property type="match status" value="1"/>
</dbReference>
<organism evidence="7 8">
    <name type="scientific">Scopulibacillus cellulosilyticus</name>
    <dbReference type="NCBI Taxonomy" id="2665665"/>
    <lineage>
        <taxon>Bacteria</taxon>
        <taxon>Bacillati</taxon>
        <taxon>Bacillota</taxon>
        <taxon>Bacilli</taxon>
        <taxon>Bacillales</taxon>
        <taxon>Sporolactobacillaceae</taxon>
        <taxon>Scopulibacillus</taxon>
    </lineage>
</organism>
<evidence type="ECO:0000313" key="8">
    <source>
        <dbReference type="Proteomes" id="UP001596505"/>
    </source>
</evidence>
<dbReference type="SUPFAM" id="SSF52518">
    <property type="entry name" value="Thiamin diphosphate-binding fold (THDP-binding)"/>
    <property type="match status" value="2"/>
</dbReference>
<protein>
    <submittedName>
        <fullName evidence="7">Thiamine pyrophosphate-binding protein</fullName>
    </submittedName>
</protein>
<dbReference type="Proteomes" id="UP001596505">
    <property type="component" value="Unassembled WGS sequence"/>
</dbReference>
<dbReference type="EMBL" id="JBHTCO010000041">
    <property type="protein sequence ID" value="MFC7394962.1"/>
    <property type="molecule type" value="Genomic_DNA"/>
</dbReference>
<evidence type="ECO:0000256" key="2">
    <source>
        <dbReference type="ARBA" id="ARBA00023052"/>
    </source>
</evidence>
<dbReference type="Pfam" id="PF00205">
    <property type="entry name" value="TPP_enzyme_M"/>
    <property type="match status" value="1"/>
</dbReference>
<dbReference type="Gene3D" id="3.40.50.970">
    <property type="match status" value="2"/>
</dbReference>
<dbReference type="Pfam" id="PF02776">
    <property type="entry name" value="TPP_enzyme_N"/>
    <property type="match status" value="1"/>
</dbReference>
<dbReference type="InterPro" id="IPR029061">
    <property type="entry name" value="THDP-binding"/>
</dbReference>
<keyword evidence="8" id="KW-1185">Reference proteome</keyword>
<dbReference type="Gene3D" id="3.40.50.1220">
    <property type="entry name" value="TPP-binding domain"/>
    <property type="match status" value="1"/>
</dbReference>
<dbReference type="InterPro" id="IPR011766">
    <property type="entry name" value="TPP_enzyme_TPP-bd"/>
</dbReference>
<dbReference type="PROSITE" id="PS00187">
    <property type="entry name" value="TPP_ENZYMES"/>
    <property type="match status" value="1"/>
</dbReference>
<dbReference type="RefSeq" id="WP_380968973.1">
    <property type="nucleotide sequence ID" value="NZ_JBHTCO010000041.1"/>
</dbReference>
<dbReference type="InterPro" id="IPR012001">
    <property type="entry name" value="Thiamin_PyroP_enz_TPP-bd_dom"/>
</dbReference>
<dbReference type="InterPro" id="IPR012000">
    <property type="entry name" value="Thiamin_PyroP_enz_cen_dom"/>
</dbReference>
<keyword evidence="2 3" id="KW-0786">Thiamine pyrophosphate</keyword>
<dbReference type="PANTHER" id="PTHR42981">
    <property type="entry name" value="PYRUVATE DEHYDROGENASE [UBIQUINONE]"/>
    <property type="match status" value="1"/>
</dbReference>
<feature type="domain" description="Thiamine pyrophosphate enzyme N-terminal TPP-binding" evidence="6">
    <location>
        <begin position="10"/>
        <end position="126"/>
    </location>
</feature>
<evidence type="ECO:0000256" key="1">
    <source>
        <dbReference type="ARBA" id="ARBA00007812"/>
    </source>
</evidence>
<gene>
    <name evidence="7" type="ORF">ACFQRG_18790</name>
</gene>
<evidence type="ECO:0000259" key="6">
    <source>
        <dbReference type="Pfam" id="PF02776"/>
    </source>
</evidence>
<dbReference type="InterPro" id="IPR047211">
    <property type="entry name" value="POXB-like"/>
</dbReference>
<evidence type="ECO:0000313" key="7">
    <source>
        <dbReference type="EMBL" id="MFC7394962.1"/>
    </source>
</evidence>
<dbReference type="InterPro" id="IPR000399">
    <property type="entry name" value="TPP-bd_CS"/>
</dbReference>